<feature type="chain" id="PRO_5046618280" evidence="1">
    <location>
        <begin position="18"/>
        <end position="345"/>
    </location>
</feature>
<protein>
    <submittedName>
        <fullName evidence="2">Uncharacterized protein</fullName>
    </submittedName>
</protein>
<dbReference type="Proteomes" id="UP001521222">
    <property type="component" value="Unassembled WGS sequence"/>
</dbReference>
<evidence type="ECO:0000256" key="1">
    <source>
        <dbReference type="SAM" id="SignalP"/>
    </source>
</evidence>
<dbReference type="EMBL" id="JAKIXB020000040">
    <property type="protein sequence ID" value="KAL1593565.1"/>
    <property type="molecule type" value="Genomic_DNA"/>
</dbReference>
<proteinExistence type="predicted"/>
<name>A0ABR3QN80_9PLEO</name>
<sequence length="345" mass="37947">MKLSVLAVSSLPTLANALVARPPSDSNFTITTAADERPLYLPYPFATDDYFNTCKCKGENFWKAMHSSSEDAGRLFKPVCDTSESTFTDTSSLTTWGWKDAKAPQTSFQLDKAWSFDHVLRAIGVFEKSTKDGGSVEVVKVSHGDAEAHGGGFGVTPYDKQPEYTVNGKSYRVTSSEYMFGFESSGVLLAMDRKSPQYAGGQRNPRVEGDGLPNLQSFSDVAWLKWKAAGSAPSTMRYFATISISNTDTRGVFGKVLDQARYTEVPAWLGYDVEANTEQGAALMRTPNALAFSYFLIQHKTTLGNLKISKVTFSKNSLRFADPCMLFQVEKVAEEDMALVARSHL</sequence>
<comment type="caution">
    <text evidence="2">The sequence shown here is derived from an EMBL/GenBank/DDBJ whole genome shotgun (WGS) entry which is preliminary data.</text>
</comment>
<accession>A0ABR3QN80</accession>
<feature type="signal peptide" evidence="1">
    <location>
        <begin position="1"/>
        <end position="17"/>
    </location>
</feature>
<organism evidence="2 3">
    <name type="scientific">Nothophoma quercina</name>
    <dbReference type="NCBI Taxonomy" id="749835"/>
    <lineage>
        <taxon>Eukaryota</taxon>
        <taxon>Fungi</taxon>
        <taxon>Dikarya</taxon>
        <taxon>Ascomycota</taxon>
        <taxon>Pezizomycotina</taxon>
        <taxon>Dothideomycetes</taxon>
        <taxon>Pleosporomycetidae</taxon>
        <taxon>Pleosporales</taxon>
        <taxon>Pleosporineae</taxon>
        <taxon>Didymellaceae</taxon>
        <taxon>Nothophoma</taxon>
    </lineage>
</organism>
<keyword evidence="1" id="KW-0732">Signal</keyword>
<reference evidence="2 3" key="1">
    <citation type="submission" date="2024-02" db="EMBL/GenBank/DDBJ databases">
        <title>De novo assembly and annotation of 12 fungi associated with fruit tree decline syndrome in Ontario, Canada.</title>
        <authorList>
            <person name="Sulman M."/>
            <person name="Ellouze W."/>
            <person name="Ilyukhin E."/>
        </authorList>
    </citation>
    <scope>NUCLEOTIDE SEQUENCE [LARGE SCALE GENOMIC DNA]</scope>
    <source>
        <strain evidence="2 3">M97-236</strain>
    </source>
</reference>
<keyword evidence="3" id="KW-1185">Reference proteome</keyword>
<evidence type="ECO:0000313" key="2">
    <source>
        <dbReference type="EMBL" id="KAL1593565.1"/>
    </source>
</evidence>
<evidence type="ECO:0000313" key="3">
    <source>
        <dbReference type="Proteomes" id="UP001521222"/>
    </source>
</evidence>
<gene>
    <name evidence="2" type="ORF">SLS59_009262</name>
</gene>